<proteinExistence type="predicted"/>
<dbReference type="InterPro" id="IPR011722">
    <property type="entry name" value="Hemimethylated_DNA-bd_dom"/>
</dbReference>
<dbReference type="OrthoDB" id="9806050at2"/>
<dbReference type="KEGG" id="mya:MORIYA_1139"/>
<dbReference type="RefSeq" id="WP_112713313.1">
    <property type="nucleotide sequence ID" value="NZ_LS483250.1"/>
</dbReference>
<gene>
    <name evidence="3" type="ORF">MORIYA_1139</name>
</gene>
<evidence type="ECO:0000313" key="3">
    <source>
        <dbReference type="EMBL" id="SQD77617.1"/>
    </source>
</evidence>
<dbReference type="Proteomes" id="UP000250163">
    <property type="component" value="Chromosome MORIYA"/>
</dbReference>
<reference evidence="4" key="1">
    <citation type="submission" date="2018-05" db="EMBL/GenBank/DDBJ databases">
        <authorList>
            <person name="Cea G.-C."/>
            <person name="William W."/>
        </authorList>
    </citation>
    <scope>NUCLEOTIDE SEQUENCE [LARGE SCALE GENOMIC DNA]</scope>
    <source>
        <strain evidence="4">DB21MT 5</strain>
    </source>
</reference>
<dbReference type="EMBL" id="LS483250">
    <property type="protein sequence ID" value="SQD77617.1"/>
    <property type="molecule type" value="Genomic_DNA"/>
</dbReference>
<evidence type="ECO:0000256" key="1">
    <source>
        <dbReference type="NCBIfam" id="TIGR02097"/>
    </source>
</evidence>
<accession>A0A330LKM2</accession>
<keyword evidence="4" id="KW-1185">Reference proteome</keyword>
<dbReference type="InterPro" id="IPR036623">
    <property type="entry name" value="Hemimethylated_DNA-bd_sf"/>
</dbReference>
<dbReference type="NCBIfam" id="TIGR02097">
    <property type="entry name" value="yccV"/>
    <property type="match status" value="1"/>
</dbReference>
<feature type="domain" description="Hemimethylated DNA-binding" evidence="2">
    <location>
        <begin position="10"/>
        <end position="106"/>
    </location>
</feature>
<sequence length="110" mass="12853">MTDSQCKIIMTKYSIGDLVHHKLFDYRGVVIDIDPYFQLPEEWYQAVARSRPPKDKPWYHVIVNDSTRLTYVAEQNLEVDPSGNKINHPMVKKLFTDLQNGHYMNANKAN</sequence>
<dbReference type="SMART" id="SM00992">
    <property type="entry name" value="YccV-like"/>
    <property type="match status" value="1"/>
</dbReference>
<dbReference type="GO" id="GO:0003677">
    <property type="term" value="F:DNA binding"/>
    <property type="evidence" value="ECO:0007669"/>
    <property type="project" value="UniProtKB-UniRule"/>
</dbReference>
<evidence type="ECO:0000313" key="4">
    <source>
        <dbReference type="Proteomes" id="UP000250163"/>
    </source>
</evidence>
<dbReference type="Gene3D" id="2.30.30.390">
    <property type="entry name" value="Hemimethylated DNA-binding domain"/>
    <property type="match status" value="1"/>
</dbReference>
<name>A0A330LKM2_9GAMM</name>
<organism evidence="3 4">
    <name type="scientific">Moritella yayanosii</name>
    <dbReference type="NCBI Taxonomy" id="69539"/>
    <lineage>
        <taxon>Bacteria</taxon>
        <taxon>Pseudomonadati</taxon>
        <taxon>Pseudomonadota</taxon>
        <taxon>Gammaproteobacteria</taxon>
        <taxon>Alteromonadales</taxon>
        <taxon>Moritellaceae</taxon>
        <taxon>Moritella</taxon>
    </lineage>
</organism>
<dbReference type="AlphaFoldDB" id="A0A330LKM2"/>
<evidence type="ECO:0000259" key="2">
    <source>
        <dbReference type="SMART" id="SM00992"/>
    </source>
</evidence>
<keyword evidence="3" id="KW-0346">Stress response</keyword>
<protein>
    <recommendedName>
        <fullName evidence="1">Heat shock protein HspQ</fullName>
    </recommendedName>
</protein>
<dbReference type="SUPFAM" id="SSF141255">
    <property type="entry name" value="YccV-like"/>
    <property type="match status" value="1"/>
</dbReference>
<dbReference type="Pfam" id="PF08755">
    <property type="entry name" value="YccV-like"/>
    <property type="match status" value="1"/>
</dbReference>